<name>A0A8J8JW41_9BACT</name>
<keyword evidence="2" id="KW-1185">Reference proteome</keyword>
<sequence>MVHIEHKDKNIIDIFQSRDGVETKVELKNGKQISIWNIAWGYDIGDEFAHITTNISPNIDNATIDFFFTNEIIKILSDEE</sequence>
<reference evidence="1" key="1">
    <citation type="submission" date="2019-10" db="EMBL/GenBank/DDBJ databases">
        <title>Draft genome sequence of Panacibacter sp. KCS-6.</title>
        <authorList>
            <person name="Yim K.J."/>
        </authorList>
    </citation>
    <scope>NUCLEOTIDE SEQUENCE</scope>
    <source>
        <strain evidence="1">KCS-6</strain>
    </source>
</reference>
<dbReference type="Proteomes" id="UP000598971">
    <property type="component" value="Unassembled WGS sequence"/>
</dbReference>
<proteinExistence type="predicted"/>
<dbReference type="AlphaFoldDB" id="A0A8J8JW41"/>
<dbReference type="EMBL" id="WHPF01000026">
    <property type="protein sequence ID" value="NNV58025.1"/>
    <property type="molecule type" value="Genomic_DNA"/>
</dbReference>
<evidence type="ECO:0000313" key="2">
    <source>
        <dbReference type="Proteomes" id="UP000598971"/>
    </source>
</evidence>
<dbReference type="RefSeq" id="WP_171609980.1">
    <property type="nucleotide sequence ID" value="NZ_WHPF01000026.1"/>
</dbReference>
<protein>
    <submittedName>
        <fullName evidence="1">Uncharacterized protein</fullName>
    </submittedName>
</protein>
<organism evidence="1 2">
    <name type="scientific">Limnovirga soli</name>
    <dbReference type="NCBI Taxonomy" id="2656915"/>
    <lineage>
        <taxon>Bacteria</taxon>
        <taxon>Pseudomonadati</taxon>
        <taxon>Bacteroidota</taxon>
        <taxon>Chitinophagia</taxon>
        <taxon>Chitinophagales</taxon>
        <taxon>Chitinophagaceae</taxon>
        <taxon>Limnovirga</taxon>
    </lineage>
</organism>
<comment type="caution">
    <text evidence="1">The sequence shown here is derived from an EMBL/GenBank/DDBJ whole genome shotgun (WGS) entry which is preliminary data.</text>
</comment>
<gene>
    <name evidence="1" type="ORF">GD597_21355</name>
</gene>
<evidence type="ECO:0000313" key="1">
    <source>
        <dbReference type="EMBL" id="NNV58025.1"/>
    </source>
</evidence>
<accession>A0A8J8JW41</accession>